<dbReference type="Proteomes" id="UP000306147">
    <property type="component" value="Unassembled WGS sequence"/>
</dbReference>
<feature type="region of interest" description="Disordered" evidence="1">
    <location>
        <begin position="40"/>
        <end position="64"/>
    </location>
</feature>
<dbReference type="AlphaFoldDB" id="A0A4V3QZB5"/>
<sequence>MDFSSPLQGILVIVGPILLALAIAWAMLRNRSSREDIARTENATRELYDQQDREDKARDNGGVV</sequence>
<dbReference type="RefSeq" id="WP_135964135.1">
    <property type="nucleotide sequence ID" value="NZ_SRXT01000004.1"/>
</dbReference>
<keyword evidence="2" id="KW-0472">Membrane</keyword>
<keyword evidence="4" id="KW-1185">Reference proteome</keyword>
<feature type="transmembrane region" description="Helical" evidence="2">
    <location>
        <begin position="6"/>
        <end position="28"/>
    </location>
</feature>
<comment type="caution">
    <text evidence="3">The sequence shown here is derived from an EMBL/GenBank/DDBJ whole genome shotgun (WGS) entry which is preliminary data.</text>
</comment>
<keyword evidence="2" id="KW-1133">Transmembrane helix</keyword>
<gene>
    <name evidence="3" type="ORF">E5A73_12480</name>
</gene>
<organism evidence="3 4">
    <name type="scientific">Sphingomonas gei</name>
    <dbReference type="NCBI Taxonomy" id="1395960"/>
    <lineage>
        <taxon>Bacteria</taxon>
        <taxon>Pseudomonadati</taxon>
        <taxon>Pseudomonadota</taxon>
        <taxon>Alphaproteobacteria</taxon>
        <taxon>Sphingomonadales</taxon>
        <taxon>Sphingomonadaceae</taxon>
        <taxon>Sphingomonas</taxon>
    </lineage>
</organism>
<name>A0A4V3QZB5_9SPHN</name>
<evidence type="ECO:0000313" key="4">
    <source>
        <dbReference type="Proteomes" id="UP000306147"/>
    </source>
</evidence>
<evidence type="ECO:0000256" key="2">
    <source>
        <dbReference type="SAM" id="Phobius"/>
    </source>
</evidence>
<evidence type="ECO:0000256" key="1">
    <source>
        <dbReference type="SAM" id="MobiDB-lite"/>
    </source>
</evidence>
<evidence type="ECO:0000313" key="3">
    <source>
        <dbReference type="EMBL" id="TGX53632.1"/>
    </source>
</evidence>
<dbReference type="OrthoDB" id="7586244at2"/>
<proteinExistence type="predicted"/>
<dbReference type="EMBL" id="SRXT01000004">
    <property type="protein sequence ID" value="TGX53632.1"/>
    <property type="molecule type" value="Genomic_DNA"/>
</dbReference>
<reference evidence="3 4" key="1">
    <citation type="submission" date="2019-04" db="EMBL/GenBank/DDBJ databases">
        <title>Sphingomonas psychrotolerans sp. nov., isolated from soil in the Tianshan Mountains, Xinjiang, China.</title>
        <authorList>
            <person name="Luo Y."/>
            <person name="Sheng H."/>
        </authorList>
    </citation>
    <scope>NUCLEOTIDE SEQUENCE [LARGE SCALE GENOMIC DNA]</scope>
    <source>
        <strain evidence="3 4">ZFGT-11</strain>
    </source>
</reference>
<accession>A0A4V3QZB5</accession>
<protein>
    <submittedName>
        <fullName evidence="3">Uncharacterized protein</fullName>
    </submittedName>
</protein>
<keyword evidence="2" id="KW-0812">Transmembrane</keyword>